<evidence type="ECO:0000256" key="5">
    <source>
        <dbReference type="ARBA" id="ARBA00011882"/>
    </source>
</evidence>
<evidence type="ECO:0000256" key="3">
    <source>
        <dbReference type="ARBA" id="ARBA00010609"/>
    </source>
</evidence>
<dbReference type="EC" id="1.7.2.1" evidence="5"/>
<dbReference type="SUPFAM" id="SSF49503">
    <property type="entry name" value="Cupredoxins"/>
    <property type="match status" value="2"/>
</dbReference>
<evidence type="ECO:0000313" key="14">
    <source>
        <dbReference type="Proteomes" id="UP001595715"/>
    </source>
</evidence>
<dbReference type="Pfam" id="PF07732">
    <property type="entry name" value="Cu-oxidase_3"/>
    <property type="match status" value="1"/>
</dbReference>
<feature type="domain" description="Plastocyanin-like" evidence="12">
    <location>
        <begin position="74"/>
        <end position="184"/>
    </location>
</feature>
<dbReference type="CDD" id="cd11020">
    <property type="entry name" value="CuRO_1_CuNIR"/>
    <property type="match status" value="1"/>
</dbReference>
<keyword evidence="9" id="KW-0560">Oxidoreductase</keyword>
<evidence type="ECO:0000256" key="6">
    <source>
        <dbReference type="ARBA" id="ARBA00017290"/>
    </source>
</evidence>
<dbReference type="PRINTS" id="PR00695">
    <property type="entry name" value="CUNO2RDTASE"/>
</dbReference>
<dbReference type="InterPro" id="IPR045087">
    <property type="entry name" value="Cu-oxidase_fam"/>
</dbReference>
<evidence type="ECO:0000256" key="10">
    <source>
        <dbReference type="ARBA" id="ARBA00023008"/>
    </source>
</evidence>
<reference evidence="14" key="1">
    <citation type="journal article" date="2019" name="Int. J. Syst. Evol. Microbiol.">
        <title>The Global Catalogue of Microorganisms (GCM) 10K type strain sequencing project: providing services to taxonomists for standard genome sequencing and annotation.</title>
        <authorList>
            <consortium name="The Broad Institute Genomics Platform"/>
            <consortium name="The Broad Institute Genome Sequencing Center for Infectious Disease"/>
            <person name="Wu L."/>
            <person name="Ma J."/>
        </authorList>
    </citation>
    <scope>NUCLEOTIDE SEQUENCE [LARGE SCALE GENOMIC DNA]</scope>
    <source>
        <strain evidence="14">IBRC-M 10987</strain>
    </source>
</reference>
<evidence type="ECO:0000256" key="7">
    <source>
        <dbReference type="ARBA" id="ARBA00022723"/>
    </source>
</evidence>
<dbReference type="RefSeq" id="WP_377721231.1">
    <property type="nucleotide sequence ID" value="NZ_JBHSAM010000034.1"/>
</dbReference>
<dbReference type="InterPro" id="IPR011707">
    <property type="entry name" value="Cu-oxidase-like_N"/>
</dbReference>
<keyword evidence="7" id="KW-0479">Metal-binding</keyword>
<keyword evidence="8" id="KW-0677">Repeat</keyword>
<evidence type="ECO:0000256" key="4">
    <source>
        <dbReference type="ARBA" id="ARBA00011233"/>
    </source>
</evidence>
<dbReference type="InterPro" id="IPR001287">
    <property type="entry name" value="NO2-reductase_Cu"/>
</dbReference>
<dbReference type="CDD" id="cd04208">
    <property type="entry name" value="CuRO_2_CuNIR"/>
    <property type="match status" value="1"/>
</dbReference>
<dbReference type="PANTHER" id="PTHR11709">
    <property type="entry name" value="MULTI-COPPER OXIDASE"/>
    <property type="match status" value="1"/>
</dbReference>
<dbReference type="Proteomes" id="UP001595715">
    <property type="component" value="Unassembled WGS sequence"/>
</dbReference>
<keyword evidence="10" id="KW-0186">Copper</keyword>
<comment type="subunit">
    <text evidence="4">Homotrimer.</text>
</comment>
<dbReference type="PROSITE" id="PS51257">
    <property type="entry name" value="PROKAR_LIPOPROTEIN"/>
    <property type="match status" value="1"/>
</dbReference>
<evidence type="ECO:0000313" key="13">
    <source>
        <dbReference type="EMBL" id="MFC4102611.1"/>
    </source>
</evidence>
<name>A0ABV8K999_9BACL</name>
<protein>
    <recommendedName>
        <fullName evidence="6">Copper-containing nitrite reductase</fullName>
        <ecNumber evidence="5">1.7.2.1</ecNumber>
    </recommendedName>
</protein>
<proteinExistence type="inferred from homology"/>
<organism evidence="13 14">
    <name type="scientific">Paenibacillus xanthanilyticus</name>
    <dbReference type="NCBI Taxonomy" id="1783531"/>
    <lineage>
        <taxon>Bacteria</taxon>
        <taxon>Bacillati</taxon>
        <taxon>Bacillota</taxon>
        <taxon>Bacilli</taxon>
        <taxon>Bacillales</taxon>
        <taxon>Paenibacillaceae</taxon>
        <taxon>Paenibacillus</taxon>
    </lineage>
</organism>
<dbReference type="EMBL" id="JBHSAM010000034">
    <property type="protein sequence ID" value="MFC4102611.1"/>
    <property type="molecule type" value="Genomic_DNA"/>
</dbReference>
<comment type="cofactor">
    <cofactor evidence="1">
        <name>Cu(+)</name>
        <dbReference type="ChEBI" id="CHEBI:49552"/>
    </cofactor>
</comment>
<evidence type="ECO:0000256" key="2">
    <source>
        <dbReference type="ARBA" id="ARBA00001973"/>
    </source>
</evidence>
<accession>A0ABV8K999</accession>
<comment type="cofactor">
    <cofactor evidence="2">
        <name>Cu(2+)</name>
        <dbReference type="ChEBI" id="CHEBI:29036"/>
    </cofactor>
</comment>
<comment type="similarity">
    <text evidence="3">Belongs to the multicopper oxidase family.</text>
</comment>
<evidence type="ECO:0000256" key="9">
    <source>
        <dbReference type="ARBA" id="ARBA00023002"/>
    </source>
</evidence>
<dbReference type="PANTHER" id="PTHR11709:SF394">
    <property type="entry name" value="FI03373P-RELATED"/>
    <property type="match status" value="1"/>
</dbReference>
<evidence type="ECO:0000259" key="12">
    <source>
        <dbReference type="Pfam" id="PF07732"/>
    </source>
</evidence>
<comment type="catalytic activity">
    <reaction evidence="11">
        <text>nitric oxide + Fe(III)-[cytochrome c] + H2O = Fe(II)-[cytochrome c] + nitrite + 2 H(+)</text>
        <dbReference type="Rhea" id="RHEA:15233"/>
        <dbReference type="Rhea" id="RHEA-COMP:10350"/>
        <dbReference type="Rhea" id="RHEA-COMP:14399"/>
        <dbReference type="ChEBI" id="CHEBI:15377"/>
        <dbReference type="ChEBI" id="CHEBI:15378"/>
        <dbReference type="ChEBI" id="CHEBI:16301"/>
        <dbReference type="ChEBI" id="CHEBI:16480"/>
        <dbReference type="ChEBI" id="CHEBI:29033"/>
        <dbReference type="ChEBI" id="CHEBI:29034"/>
        <dbReference type="EC" id="1.7.2.1"/>
    </reaction>
</comment>
<keyword evidence="14" id="KW-1185">Reference proteome</keyword>
<evidence type="ECO:0000256" key="1">
    <source>
        <dbReference type="ARBA" id="ARBA00001960"/>
    </source>
</evidence>
<evidence type="ECO:0000256" key="11">
    <source>
        <dbReference type="ARBA" id="ARBA00049340"/>
    </source>
</evidence>
<comment type="caution">
    <text evidence="13">The sequence shown here is derived from an EMBL/GenBank/DDBJ whole genome shotgun (WGS) entry which is preliminary data.</text>
</comment>
<dbReference type="InterPro" id="IPR008972">
    <property type="entry name" value="Cupredoxin"/>
</dbReference>
<dbReference type="Gene3D" id="2.60.40.420">
    <property type="entry name" value="Cupredoxins - blue copper proteins"/>
    <property type="match status" value="2"/>
</dbReference>
<evidence type="ECO:0000256" key="8">
    <source>
        <dbReference type="ARBA" id="ARBA00022737"/>
    </source>
</evidence>
<sequence>MNRRFGRMTLALFITISLGLSGCTPVFQYHPDRISARSTEPAKMDEDVQKLNQPPVEPVIQRIGTDVYIGLTAQVTDVEIAKGVFYNAWTFNGTAPGPVLRVKEGDTIHFTLRNIDPYMPHSMDFHAVHAAPSKKFIDVRPNETGRFTYKAMSPGVFMYHCGTAPVLLHIANGMHGTIIVEPRDGYPSDAEVDRAYVVTQNEWYAENDYQDFEDGAARYVVFNGSAFALQDQPLLAKVGDTVRLYVNNLGPNHVSSFHVVGTLFDQVYLDGNPRNPLYGMQTVLLPASGGAVVEFRVLEEGDYPMVTHQFNDASKGAVGIIRVTKDGLDHAGSPGIMNH</sequence>
<gene>
    <name evidence="13" type="ORF">ACFOZ8_23600</name>
</gene>